<dbReference type="InterPro" id="IPR016186">
    <property type="entry name" value="C-type_lectin-like/link_sf"/>
</dbReference>
<dbReference type="InterPro" id="IPR034007">
    <property type="entry name" value="CTLD_bac"/>
</dbReference>
<dbReference type="Proteomes" id="UP000683511">
    <property type="component" value="Chromosome"/>
</dbReference>
<dbReference type="InterPro" id="IPR013424">
    <property type="entry name" value="Ice-binding_C"/>
</dbReference>
<feature type="chain" id="PRO_5037676708" evidence="1">
    <location>
        <begin position="35"/>
        <end position="192"/>
    </location>
</feature>
<sequence>MISFKNTTSALMKNLSVVAATAALSLGVSSAASAATFTYGGNEYFLTTLDTWTGAQAQAQSAGGNLVTINDAAEQAWLVSTFGATTRYWIGLTDRVTEGSYAWVSGEPVTYTNWALGEPNNTPYPPDGEDYIAMNWVSDGSGGWNDLPNAGPGFQSTYGIIERKVPEPATLGGLVLIGAASVLLKKKKLYSA</sequence>
<feature type="signal peptide" evidence="1">
    <location>
        <begin position="1"/>
        <end position="34"/>
    </location>
</feature>
<protein>
    <submittedName>
        <fullName evidence="3">C-type lectin domain protein</fullName>
    </submittedName>
</protein>
<gene>
    <name evidence="3" type="ORF">B6N60_02642</name>
</gene>
<dbReference type="SUPFAM" id="SSF56436">
    <property type="entry name" value="C-type lectin-like"/>
    <property type="match status" value="1"/>
</dbReference>
<dbReference type="SMART" id="SM00034">
    <property type="entry name" value="CLECT"/>
    <property type="match status" value="1"/>
</dbReference>
<dbReference type="RefSeq" id="WP_242034216.1">
    <property type="nucleotide sequence ID" value="NZ_CP021056.1"/>
</dbReference>
<dbReference type="EMBL" id="CP021056">
    <property type="protein sequence ID" value="QXE23940.1"/>
    <property type="molecule type" value="Genomic_DNA"/>
</dbReference>
<dbReference type="InterPro" id="IPR001304">
    <property type="entry name" value="C-type_lectin-like"/>
</dbReference>
<dbReference type="InterPro" id="IPR050111">
    <property type="entry name" value="C-type_lectin/snaclec_domain"/>
</dbReference>
<dbReference type="PANTHER" id="PTHR22803">
    <property type="entry name" value="MANNOSE, PHOSPHOLIPASE, LECTIN RECEPTOR RELATED"/>
    <property type="match status" value="1"/>
</dbReference>
<proteinExistence type="predicted"/>
<dbReference type="Gene3D" id="3.10.100.10">
    <property type="entry name" value="Mannose-Binding Protein A, subunit A"/>
    <property type="match status" value="1"/>
</dbReference>
<dbReference type="PROSITE" id="PS50041">
    <property type="entry name" value="C_TYPE_LECTIN_2"/>
    <property type="match status" value="1"/>
</dbReference>
<dbReference type="InterPro" id="IPR016187">
    <property type="entry name" value="CTDL_fold"/>
</dbReference>
<keyword evidence="4" id="KW-1185">Reference proteome</keyword>
<name>A0A975Y575_9NOST</name>
<dbReference type="KEGG" id="rsin:B6N60_02642"/>
<evidence type="ECO:0000256" key="1">
    <source>
        <dbReference type="SAM" id="SignalP"/>
    </source>
</evidence>
<organism evidence="3 4">
    <name type="scientific">Richelia sinica FACHB-800</name>
    <dbReference type="NCBI Taxonomy" id="1357546"/>
    <lineage>
        <taxon>Bacteria</taxon>
        <taxon>Bacillati</taxon>
        <taxon>Cyanobacteriota</taxon>
        <taxon>Cyanophyceae</taxon>
        <taxon>Nostocales</taxon>
        <taxon>Nostocaceae</taxon>
        <taxon>Richelia</taxon>
    </lineage>
</organism>
<dbReference type="AlphaFoldDB" id="A0A975Y575"/>
<dbReference type="Pfam" id="PF00059">
    <property type="entry name" value="Lectin_C"/>
    <property type="match status" value="1"/>
</dbReference>
<evidence type="ECO:0000313" key="3">
    <source>
        <dbReference type="EMBL" id="QXE23940.1"/>
    </source>
</evidence>
<feature type="domain" description="C-type lectin" evidence="2">
    <location>
        <begin position="39"/>
        <end position="146"/>
    </location>
</feature>
<evidence type="ECO:0000313" key="4">
    <source>
        <dbReference type="Proteomes" id="UP000683511"/>
    </source>
</evidence>
<evidence type="ECO:0000259" key="2">
    <source>
        <dbReference type="PROSITE" id="PS50041"/>
    </source>
</evidence>
<keyword evidence="1" id="KW-0732">Signal</keyword>
<dbReference type="NCBIfam" id="TIGR02595">
    <property type="entry name" value="PEP_CTERM"/>
    <property type="match status" value="1"/>
</dbReference>
<dbReference type="CDD" id="cd03603">
    <property type="entry name" value="CLECT_VCBS"/>
    <property type="match status" value="1"/>
</dbReference>
<accession>A0A975Y575</accession>
<reference evidence="3" key="1">
    <citation type="submission" date="2017-04" db="EMBL/GenBank/DDBJ databases">
        <title>Genome deletions in a multicellular cyanobacterial endosymbiont for morphological adaptation in marine diatoms.</title>
        <authorList>
            <person name="Wang Y."/>
            <person name="Gao H."/>
            <person name="Li R."/>
            <person name="Xu X."/>
        </authorList>
    </citation>
    <scope>NUCLEOTIDE SEQUENCE</scope>
    <source>
        <strain evidence="3">FACHB 800</strain>
    </source>
</reference>